<name>D6U039_KTERA</name>
<evidence type="ECO:0000313" key="3">
    <source>
        <dbReference type="Proteomes" id="UP000004508"/>
    </source>
</evidence>
<evidence type="ECO:0000256" key="1">
    <source>
        <dbReference type="SAM" id="Phobius"/>
    </source>
</evidence>
<gene>
    <name evidence="2" type="ORF">Krac_2966</name>
</gene>
<dbReference type="Proteomes" id="UP000004508">
    <property type="component" value="Unassembled WGS sequence"/>
</dbReference>
<accession>D6U039</accession>
<proteinExistence type="predicted"/>
<keyword evidence="1" id="KW-0812">Transmembrane</keyword>
<sequence length="94" mass="10318">MSVITTPERSVKKWRVMVFAVVAALFALLCLIGFFGAAGLLVPWIPGIIPLIQESVGPLLPGEHWHIGVTGVLLSFPLYRTRALDIFFVVFPAK</sequence>
<protein>
    <submittedName>
        <fullName evidence="2">Uncharacterized protein</fullName>
    </submittedName>
</protein>
<reference evidence="2 3" key="1">
    <citation type="journal article" date="2011" name="Stand. Genomic Sci.">
        <title>Non-contiguous finished genome sequence and contextual data of the filamentous soil bacterium Ktedonobacter racemifer type strain (SOSP1-21).</title>
        <authorList>
            <person name="Chang Y.J."/>
            <person name="Land M."/>
            <person name="Hauser L."/>
            <person name="Chertkov O."/>
            <person name="Del Rio T.G."/>
            <person name="Nolan M."/>
            <person name="Copeland A."/>
            <person name="Tice H."/>
            <person name="Cheng J.F."/>
            <person name="Lucas S."/>
            <person name="Han C."/>
            <person name="Goodwin L."/>
            <person name="Pitluck S."/>
            <person name="Ivanova N."/>
            <person name="Ovchinikova G."/>
            <person name="Pati A."/>
            <person name="Chen A."/>
            <person name="Palaniappan K."/>
            <person name="Mavromatis K."/>
            <person name="Liolios K."/>
            <person name="Brettin T."/>
            <person name="Fiebig A."/>
            <person name="Rohde M."/>
            <person name="Abt B."/>
            <person name="Goker M."/>
            <person name="Detter J.C."/>
            <person name="Woyke T."/>
            <person name="Bristow J."/>
            <person name="Eisen J.A."/>
            <person name="Markowitz V."/>
            <person name="Hugenholtz P."/>
            <person name="Kyrpides N.C."/>
            <person name="Klenk H.P."/>
            <person name="Lapidus A."/>
        </authorList>
    </citation>
    <scope>NUCLEOTIDE SEQUENCE [LARGE SCALE GENOMIC DNA]</scope>
    <source>
        <strain evidence="3">DSM 44963</strain>
    </source>
</reference>
<dbReference type="AlphaFoldDB" id="D6U039"/>
<dbReference type="InParanoid" id="D6U039"/>
<keyword evidence="1" id="KW-1133">Transmembrane helix</keyword>
<evidence type="ECO:0000313" key="2">
    <source>
        <dbReference type="EMBL" id="EFH82179.1"/>
    </source>
</evidence>
<organism evidence="2 3">
    <name type="scientific">Ktedonobacter racemifer DSM 44963</name>
    <dbReference type="NCBI Taxonomy" id="485913"/>
    <lineage>
        <taxon>Bacteria</taxon>
        <taxon>Bacillati</taxon>
        <taxon>Chloroflexota</taxon>
        <taxon>Ktedonobacteria</taxon>
        <taxon>Ktedonobacterales</taxon>
        <taxon>Ktedonobacteraceae</taxon>
        <taxon>Ktedonobacter</taxon>
    </lineage>
</organism>
<keyword evidence="1" id="KW-0472">Membrane</keyword>
<dbReference type="RefSeq" id="WP_007920093.1">
    <property type="nucleotide sequence ID" value="NZ_ADVG01000004.1"/>
</dbReference>
<dbReference type="EMBL" id="ADVG01000004">
    <property type="protein sequence ID" value="EFH82179.1"/>
    <property type="molecule type" value="Genomic_DNA"/>
</dbReference>
<comment type="caution">
    <text evidence="2">The sequence shown here is derived from an EMBL/GenBank/DDBJ whole genome shotgun (WGS) entry which is preliminary data.</text>
</comment>
<feature type="transmembrane region" description="Helical" evidence="1">
    <location>
        <begin position="16"/>
        <end position="45"/>
    </location>
</feature>
<keyword evidence="3" id="KW-1185">Reference proteome</keyword>